<evidence type="ECO:0000256" key="1">
    <source>
        <dbReference type="ARBA" id="ARBA00005582"/>
    </source>
</evidence>
<feature type="region of interest" description="Disordered" evidence="2">
    <location>
        <begin position="124"/>
        <end position="143"/>
    </location>
</feature>
<dbReference type="Proteomes" id="UP000036932">
    <property type="component" value="Unassembled WGS sequence"/>
</dbReference>
<name>A0A0M1P0I4_9BACL</name>
<dbReference type="Pfam" id="PF00293">
    <property type="entry name" value="NUDIX"/>
    <property type="match status" value="1"/>
</dbReference>
<evidence type="ECO:0000313" key="5">
    <source>
        <dbReference type="Proteomes" id="UP000036932"/>
    </source>
</evidence>
<dbReference type="InterPro" id="IPR015797">
    <property type="entry name" value="NUDIX_hydrolase-like_dom_sf"/>
</dbReference>
<dbReference type="EMBL" id="LIUT01000001">
    <property type="protein sequence ID" value="KOR87877.1"/>
    <property type="molecule type" value="Genomic_DNA"/>
</dbReference>
<sequence length="143" mass="16167">MFIVNVEGAVHKDGQWLMITRSLKEENAGGTLSFVGGKVDKEGDTLEILERTVKREIYEEVGVTVKENVTYVYSSSFVTDDGRPVINMVFLCEYDQGTPYCKSSDEVDSVQWLTLAEIMNHPLTPPWTRESAQRAEETQSKLK</sequence>
<comment type="similarity">
    <text evidence="1">Belongs to the Nudix hydrolase family.</text>
</comment>
<dbReference type="RefSeq" id="WP_054400938.1">
    <property type="nucleotide sequence ID" value="NZ_LIUT01000001.1"/>
</dbReference>
<keyword evidence="5" id="KW-1185">Reference proteome</keyword>
<dbReference type="PANTHER" id="PTHR43736:SF1">
    <property type="entry name" value="DIHYDRONEOPTERIN TRIPHOSPHATE DIPHOSPHATASE"/>
    <property type="match status" value="1"/>
</dbReference>
<dbReference type="PANTHER" id="PTHR43736">
    <property type="entry name" value="ADP-RIBOSE PYROPHOSPHATASE"/>
    <property type="match status" value="1"/>
</dbReference>
<reference evidence="5" key="1">
    <citation type="submission" date="2015-08" db="EMBL/GenBank/DDBJ databases">
        <title>Genome sequencing project for genomic taxonomy and phylogenomics of Bacillus-like bacteria.</title>
        <authorList>
            <person name="Liu B."/>
            <person name="Wang J."/>
            <person name="Zhu Y."/>
            <person name="Liu G."/>
            <person name="Chen Q."/>
            <person name="Chen Z."/>
            <person name="Lan J."/>
            <person name="Che J."/>
            <person name="Ge C."/>
            <person name="Shi H."/>
            <person name="Pan Z."/>
            <person name="Liu X."/>
        </authorList>
    </citation>
    <scope>NUCLEOTIDE SEQUENCE [LARGE SCALE GENOMIC DNA]</scope>
    <source>
        <strain evidence="5">FJAT-22460</strain>
    </source>
</reference>
<dbReference type="OrthoDB" id="3531896at2"/>
<evidence type="ECO:0000313" key="4">
    <source>
        <dbReference type="EMBL" id="KOR87877.1"/>
    </source>
</evidence>
<feature type="compositionally biased region" description="Basic and acidic residues" evidence="2">
    <location>
        <begin position="131"/>
        <end position="143"/>
    </location>
</feature>
<dbReference type="PATRIC" id="fig|1705565.3.peg.2072"/>
<organism evidence="4 5">
    <name type="scientific">Paenibacillus solani</name>
    <dbReference type="NCBI Taxonomy" id="1705565"/>
    <lineage>
        <taxon>Bacteria</taxon>
        <taxon>Bacillati</taxon>
        <taxon>Bacillota</taxon>
        <taxon>Bacilli</taxon>
        <taxon>Bacillales</taxon>
        <taxon>Paenibacillaceae</taxon>
        <taxon>Paenibacillus</taxon>
    </lineage>
</organism>
<proteinExistence type="inferred from homology"/>
<comment type="caution">
    <text evidence="4">The sequence shown here is derived from an EMBL/GenBank/DDBJ whole genome shotgun (WGS) entry which is preliminary data.</text>
</comment>
<dbReference type="SUPFAM" id="SSF55811">
    <property type="entry name" value="Nudix"/>
    <property type="match status" value="1"/>
</dbReference>
<dbReference type="Gene3D" id="3.90.79.10">
    <property type="entry name" value="Nucleoside Triphosphate Pyrophosphohydrolase"/>
    <property type="match status" value="1"/>
</dbReference>
<feature type="domain" description="Nudix hydrolase" evidence="3">
    <location>
        <begin position="1"/>
        <end position="137"/>
    </location>
</feature>
<evidence type="ECO:0000256" key="2">
    <source>
        <dbReference type="SAM" id="MobiDB-lite"/>
    </source>
</evidence>
<protein>
    <submittedName>
        <fullName evidence="4">DNA mismatch repair protein MutT</fullName>
    </submittedName>
</protein>
<accession>A0A0M1P0I4</accession>
<gene>
    <name evidence="4" type="ORF">AM231_01145</name>
</gene>
<dbReference type="PROSITE" id="PS51462">
    <property type="entry name" value="NUDIX"/>
    <property type="match status" value="1"/>
</dbReference>
<dbReference type="AlphaFoldDB" id="A0A0M1P0I4"/>
<evidence type="ECO:0000259" key="3">
    <source>
        <dbReference type="PROSITE" id="PS51462"/>
    </source>
</evidence>
<dbReference type="InterPro" id="IPR000086">
    <property type="entry name" value="NUDIX_hydrolase_dom"/>
</dbReference>